<geneLocation type="plasmid" evidence="2">
    <name>pKP12226</name>
</geneLocation>
<evidence type="ECO:0000313" key="2">
    <source>
        <dbReference type="EMBL" id="AJS10016.1"/>
    </source>
</evidence>
<keyword evidence="1" id="KW-0812">Transmembrane</keyword>
<dbReference type="AlphaFoldDB" id="A0A0D3RKP0"/>
<dbReference type="EMBL" id="KP453775">
    <property type="protein sequence ID" value="AJS10016.1"/>
    <property type="molecule type" value="Genomic_DNA"/>
</dbReference>
<keyword evidence="1" id="KW-1133">Transmembrane helix</keyword>
<feature type="transmembrane region" description="Helical" evidence="1">
    <location>
        <begin position="23"/>
        <end position="43"/>
    </location>
</feature>
<keyword evidence="1" id="KW-0472">Membrane</keyword>
<evidence type="ECO:0000256" key="1">
    <source>
        <dbReference type="SAM" id="Phobius"/>
    </source>
</evidence>
<proteinExistence type="predicted"/>
<keyword evidence="2" id="KW-0614">Plasmid</keyword>
<organism evidence="2">
    <name type="scientific">Klebsiella pneumoniae</name>
    <dbReference type="NCBI Taxonomy" id="573"/>
    <lineage>
        <taxon>Bacteria</taxon>
        <taxon>Pseudomonadati</taxon>
        <taxon>Pseudomonadota</taxon>
        <taxon>Gammaproteobacteria</taxon>
        <taxon>Enterobacterales</taxon>
        <taxon>Enterobacteriaceae</taxon>
        <taxon>Klebsiella/Raoultella group</taxon>
        <taxon>Klebsiella</taxon>
        <taxon>Klebsiella pneumoniae complex</taxon>
    </lineage>
</organism>
<sequence length="99" mass="11416">MIDCSNLESPGVFSLRSEMQSDFLQLAIAFAGYVCISFCVYMISRKMLVDIDRKEGAEEILVWIFFGAVWPLGIMFAATFLLMWIFTLPGDFYRKKARH</sequence>
<accession>A0A0D3RKP0</accession>
<protein>
    <submittedName>
        <fullName evidence="2">Uncharacterized protein</fullName>
    </submittedName>
</protein>
<reference evidence="2" key="1">
    <citation type="journal article" date="2015" name="Antimicrob. Agents Chemother.">
        <title>A Plasmid Bearing the blaCTX-M-15 Gene and Phage P1-Like Sequences from a Sequence Type 11 Klebsiella pneumoniae Isolate.</title>
        <authorList>
            <person name="Shin J."/>
            <person name="Ko K.S."/>
        </authorList>
    </citation>
    <scope>NUCLEOTIDE SEQUENCE</scope>
    <source>
        <strain evidence="2">ST11</strain>
        <plasmid evidence="2">pKP12226</plasmid>
    </source>
</reference>
<feature type="transmembrane region" description="Helical" evidence="1">
    <location>
        <begin position="63"/>
        <end position="86"/>
    </location>
</feature>
<name>A0A0D3RKP0_KLEPN</name>